<dbReference type="GO" id="GO:0016620">
    <property type="term" value="F:oxidoreductase activity, acting on the aldehyde or oxo group of donors, NAD or NADP as acceptor"/>
    <property type="evidence" value="ECO:0007669"/>
    <property type="project" value="InterPro"/>
</dbReference>
<dbReference type="InterPro" id="IPR016162">
    <property type="entry name" value="Ald_DH_N"/>
</dbReference>
<keyword evidence="5" id="KW-1185">Reference proteome</keyword>
<name>A0A7W8QH79_9ACTN</name>
<organism evidence="4 5">
    <name type="scientific">Nocardiopsis composta</name>
    <dbReference type="NCBI Taxonomy" id="157465"/>
    <lineage>
        <taxon>Bacteria</taxon>
        <taxon>Bacillati</taxon>
        <taxon>Actinomycetota</taxon>
        <taxon>Actinomycetes</taxon>
        <taxon>Streptosporangiales</taxon>
        <taxon>Nocardiopsidaceae</taxon>
        <taxon>Nocardiopsis</taxon>
    </lineage>
</organism>
<feature type="domain" description="Aldehyde dehydrogenase" evidence="3">
    <location>
        <begin position="167"/>
        <end position="400"/>
    </location>
</feature>
<dbReference type="InterPro" id="IPR015590">
    <property type="entry name" value="Aldehyde_DH_dom"/>
</dbReference>
<comment type="caution">
    <text evidence="4">The sequence shown here is derived from an EMBL/GenBank/DDBJ whole genome shotgun (WGS) entry which is preliminary data.</text>
</comment>
<gene>
    <name evidence="4" type="ORF">HDA36_000273</name>
</gene>
<feature type="region of interest" description="Disordered" evidence="2">
    <location>
        <begin position="125"/>
        <end position="144"/>
    </location>
</feature>
<reference evidence="4 5" key="1">
    <citation type="submission" date="2020-08" db="EMBL/GenBank/DDBJ databases">
        <title>Sequencing the genomes of 1000 actinobacteria strains.</title>
        <authorList>
            <person name="Klenk H.-P."/>
        </authorList>
    </citation>
    <scope>NUCLEOTIDE SEQUENCE [LARGE SCALE GENOMIC DNA]</scope>
    <source>
        <strain evidence="4 5">DSM 44551</strain>
    </source>
</reference>
<evidence type="ECO:0000313" key="4">
    <source>
        <dbReference type="EMBL" id="MBB5430189.1"/>
    </source>
</evidence>
<dbReference type="Gene3D" id="3.40.309.10">
    <property type="entry name" value="Aldehyde Dehydrogenase, Chain A, domain 2"/>
    <property type="match status" value="1"/>
</dbReference>
<dbReference type="SUPFAM" id="SSF53720">
    <property type="entry name" value="ALDH-like"/>
    <property type="match status" value="1"/>
</dbReference>
<evidence type="ECO:0000259" key="3">
    <source>
        <dbReference type="Pfam" id="PF00171"/>
    </source>
</evidence>
<protein>
    <submittedName>
        <fullName evidence="4">Acyl-CoA reductase-like NAD-dependent aldehyde dehydrogenase</fullName>
    </submittedName>
</protein>
<keyword evidence="1" id="KW-0560">Oxidoreductase</keyword>
<dbReference type="InterPro" id="IPR016163">
    <property type="entry name" value="Ald_DH_C"/>
</dbReference>
<dbReference type="AlphaFoldDB" id="A0A7W8QH79"/>
<evidence type="ECO:0000256" key="2">
    <source>
        <dbReference type="SAM" id="MobiDB-lite"/>
    </source>
</evidence>
<dbReference type="InterPro" id="IPR016161">
    <property type="entry name" value="Ald_DH/histidinol_DH"/>
</dbReference>
<proteinExistence type="predicted"/>
<dbReference type="Proteomes" id="UP000572635">
    <property type="component" value="Unassembled WGS sequence"/>
</dbReference>
<dbReference type="Gene3D" id="3.40.605.10">
    <property type="entry name" value="Aldehyde Dehydrogenase, Chain A, domain 1"/>
    <property type="match status" value="1"/>
</dbReference>
<dbReference type="RefSeq" id="WP_184387884.1">
    <property type="nucleotide sequence ID" value="NZ_BAAAJD010000071.1"/>
</dbReference>
<dbReference type="EMBL" id="JACHDB010000001">
    <property type="protein sequence ID" value="MBB5430189.1"/>
    <property type="molecule type" value="Genomic_DNA"/>
</dbReference>
<accession>A0A7W8QH79</accession>
<dbReference type="Pfam" id="PF00171">
    <property type="entry name" value="Aldedh"/>
    <property type="match status" value="1"/>
</dbReference>
<sequence>MPAPAVPGAAAEAAELELPLLTARGEQRTRARETVHAVGGPPVASLSLAPDLLVAQTLARQKRAAPLPAEERARRLAEAAERFLDDVLGGLAFAEHVRLVRQVSGHNAALSERLSRAVADAIAQAPDRADRARPRGSVRSWREVGRGGGSGVWTRRGETLGAVLSGNTPTIQNGWLQALALGYRVAVRPSRREPFTAHRVIAALRAAGFRDTDAAYLPTARTGASAILRRADLGLTYGGDAVKAEYAGSSTIKVGGPGRSKTLIARDRATPRTVEAVAESVTALSGTACVNTTAVLVEGDHTGFARELAALLGERAAERRGTEDHLGPRVADEAAEALLAHLRGRPGARPVTPLDEVAAAHPEGGTVLGPAVLTVDGPGNPLLAAELPFPCVWVAPWTREDGAGPLRDSLVVNAVTGDAELIDALLRDPGITNVHLDAPTVRGGGDLPHEDYIGGFLMRNKAVVTG</sequence>
<evidence type="ECO:0000313" key="5">
    <source>
        <dbReference type="Proteomes" id="UP000572635"/>
    </source>
</evidence>
<evidence type="ECO:0000256" key="1">
    <source>
        <dbReference type="ARBA" id="ARBA00023002"/>
    </source>
</evidence>